<gene>
    <name evidence="3" type="ORF">CEURO_LOCUS8513</name>
</gene>
<dbReference type="AlphaFoldDB" id="A0A9P0YZK2"/>
<dbReference type="SUPFAM" id="SSF53098">
    <property type="entry name" value="Ribonuclease H-like"/>
    <property type="match status" value="1"/>
</dbReference>
<dbReference type="OrthoDB" id="1226733at2759"/>
<evidence type="ECO:0000313" key="4">
    <source>
        <dbReference type="Proteomes" id="UP001152484"/>
    </source>
</evidence>
<organism evidence="3 4">
    <name type="scientific">Cuscuta europaea</name>
    <name type="common">European dodder</name>
    <dbReference type="NCBI Taxonomy" id="41803"/>
    <lineage>
        <taxon>Eukaryota</taxon>
        <taxon>Viridiplantae</taxon>
        <taxon>Streptophyta</taxon>
        <taxon>Embryophyta</taxon>
        <taxon>Tracheophyta</taxon>
        <taxon>Spermatophyta</taxon>
        <taxon>Magnoliopsida</taxon>
        <taxon>eudicotyledons</taxon>
        <taxon>Gunneridae</taxon>
        <taxon>Pentapetalae</taxon>
        <taxon>asterids</taxon>
        <taxon>lamiids</taxon>
        <taxon>Solanales</taxon>
        <taxon>Convolvulaceae</taxon>
        <taxon>Cuscuteae</taxon>
        <taxon>Cuscuta</taxon>
        <taxon>Cuscuta subgen. Cuscuta</taxon>
    </lineage>
</organism>
<feature type="domain" description="hAT-like transposase RNase-H fold" evidence="2">
    <location>
        <begin position="1"/>
        <end position="71"/>
    </location>
</feature>
<reference evidence="3" key="1">
    <citation type="submission" date="2022-07" db="EMBL/GenBank/DDBJ databases">
        <authorList>
            <person name="Macas J."/>
            <person name="Novak P."/>
            <person name="Neumann P."/>
        </authorList>
    </citation>
    <scope>NUCLEOTIDE SEQUENCE</scope>
</reference>
<protein>
    <recommendedName>
        <fullName evidence="5">HAT C-terminal dimerisation domain-containing protein</fullName>
    </recommendedName>
</protein>
<accession>A0A9P0YZK2</accession>
<dbReference type="Proteomes" id="UP001152484">
    <property type="component" value="Unassembled WGS sequence"/>
</dbReference>
<evidence type="ECO:0000259" key="1">
    <source>
        <dbReference type="Pfam" id="PF05699"/>
    </source>
</evidence>
<evidence type="ECO:0000259" key="2">
    <source>
        <dbReference type="Pfam" id="PF14372"/>
    </source>
</evidence>
<dbReference type="Pfam" id="PF14372">
    <property type="entry name" value="hAT-like_RNase-H"/>
    <property type="match status" value="1"/>
</dbReference>
<keyword evidence="4" id="KW-1185">Reference proteome</keyword>
<proteinExistence type="predicted"/>
<sequence>MAVKMRSKYKKYFGSVDDCNQLLLVALVLDPRYKLLNFQRICEKMLKLGDKMVEKKVEEVKDLLTSLVDAYASAFGTQKGSKVQEQTPDNHCSSYHSSGVSGKMAELLEDWDRELEKGDTIIVGSEVDRYLLDPIEKPPKGTDFEILTWWKINGSKYPNLQLVAKDVLAIQVSTVASESSFSTGKRVIDPHRSSLTPRTVEALICLQNWLKSNSIQGLEYTPTPEEMLWLEMVEKGMFE</sequence>
<dbReference type="GO" id="GO:0046983">
    <property type="term" value="F:protein dimerization activity"/>
    <property type="evidence" value="ECO:0007669"/>
    <property type="project" value="InterPro"/>
</dbReference>
<name>A0A9P0YZK2_CUSEU</name>
<feature type="domain" description="HAT C-terminal dimerisation" evidence="1">
    <location>
        <begin position="126"/>
        <end position="210"/>
    </location>
</feature>
<dbReference type="InterPro" id="IPR008906">
    <property type="entry name" value="HATC_C_dom"/>
</dbReference>
<comment type="caution">
    <text evidence="3">The sequence shown here is derived from an EMBL/GenBank/DDBJ whole genome shotgun (WGS) entry which is preliminary data.</text>
</comment>
<dbReference type="EMBL" id="CAMAPE010000016">
    <property type="protein sequence ID" value="CAH9083051.1"/>
    <property type="molecule type" value="Genomic_DNA"/>
</dbReference>
<evidence type="ECO:0000313" key="3">
    <source>
        <dbReference type="EMBL" id="CAH9083051.1"/>
    </source>
</evidence>
<dbReference type="Pfam" id="PF05699">
    <property type="entry name" value="Dimer_Tnp_hAT"/>
    <property type="match status" value="1"/>
</dbReference>
<dbReference type="InterPro" id="IPR012337">
    <property type="entry name" value="RNaseH-like_sf"/>
</dbReference>
<dbReference type="GO" id="GO:0003677">
    <property type="term" value="F:DNA binding"/>
    <property type="evidence" value="ECO:0007669"/>
    <property type="project" value="InterPro"/>
</dbReference>
<evidence type="ECO:0008006" key="5">
    <source>
        <dbReference type="Google" id="ProtNLM"/>
    </source>
</evidence>
<dbReference type="InterPro" id="IPR025525">
    <property type="entry name" value="hAT-like_transposase_RNase-H"/>
</dbReference>
<dbReference type="PANTHER" id="PTHR23272:SF161">
    <property type="entry name" value="ZINC FINGER BED DOMAIN-CONTAINING PROTEIN RICESLEEPER 1-LIKE"/>
    <property type="match status" value="1"/>
</dbReference>
<dbReference type="PANTHER" id="PTHR23272">
    <property type="entry name" value="BED FINGER-RELATED"/>
    <property type="match status" value="1"/>
</dbReference>